<dbReference type="Pfam" id="PF08028">
    <property type="entry name" value="Acyl-CoA_dh_2"/>
    <property type="match status" value="1"/>
</dbReference>
<comment type="caution">
    <text evidence="3">The sequence shown here is derived from an EMBL/GenBank/DDBJ whole genome shotgun (WGS) entry which is preliminary data.</text>
</comment>
<dbReference type="Gene3D" id="1.20.140.10">
    <property type="entry name" value="Butyryl-CoA Dehydrogenase, subunit A, domain 3"/>
    <property type="match status" value="1"/>
</dbReference>
<gene>
    <name evidence="3" type="ORF">D1781_14375</name>
</gene>
<protein>
    <recommendedName>
        <fullName evidence="2">Acyl-CoA dehydrogenase C-terminal domain-containing protein</fullName>
    </recommendedName>
</protein>
<keyword evidence="1" id="KW-0560">Oxidoreductase</keyword>
<evidence type="ECO:0000313" key="4">
    <source>
        <dbReference type="Proteomes" id="UP000265742"/>
    </source>
</evidence>
<sequence>MSAATSEAPASLDPAALRSTGVLRAFVPERFGGRRDTASGVARRIADVASWDADAGWLAAVAAVTNLAVTELPDGAQREVWGDGPDVLVVGTLAPQGAGAPAGDDLLVDAVSSPASGLDSADWVIATVLDRGTGAPTRVLVPVADVRVEATWNAIGLLGARGDTAHLESVRVPGHRRRPLPPAGGGAPLTFFATLCFGAAVVGAARGAAAAVTTAVDEAGPAGRWSRPDVRAATSAALRRAHRADALLEGAVAALGARTAVDALGDRARALAADAVIGAVQEAERALPELIGALGPAALAPDHPLARALADVTTGARHTALSGTKAALAHEAALFGRP</sequence>
<dbReference type="AlphaFoldDB" id="A0A3A1TWH3"/>
<dbReference type="InterPro" id="IPR013107">
    <property type="entry name" value="Acyl-CoA_DH_C"/>
</dbReference>
<name>A0A3A1TWH3_9MICO</name>
<dbReference type="InterPro" id="IPR037069">
    <property type="entry name" value="AcylCoA_DH/ox_N_sf"/>
</dbReference>
<dbReference type="SUPFAM" id="SSF56645">
    <property type="entry name" value="Acyl-CoA dehydrogenase NM domain-like"/>
    <property type="match status" value="1"/>
</dbReference>
<dbReference type="Gene3D" id="2.40.110.10">
    <property type="entry name" value="Butyryl-CoA Dehydrogenase, subunit A, domain 2"/>
    <property type="match status" value="1"/>
</dbReference>
<dbReference type="InterPro" id="IPR009100">
    <property type="entry name" value="AcylCoA_DH/oxidase_NM_dom_sf"/>
</dbReference>
<dbReference type="InterPro" id="IPR046373">
    <property type="entry name" value="Acyl-CoA_Oxase/DH_mid-dom_sf"/>
</dbReference>
<organism evidence="3 4">
    <name type="scientific">Amnibacterium setariae</name>
    <dbReference type="NCBI Taxonomy" id="2306585"/>
    <lineage>
        <taxon>Bacteria</taxon>
        <taxon>Bacillati</taxon>
        <taxon>Actinomycetota</taxon>
        <taxon>Actinomycetes</taxon>
        <taxon>Micrococcales</taxon>
        <taxon>Microbacteriaceae</taxon>
        <taxon>Amnibacterium</taxon>
    </lineage>
</organism>
<dbReference type="GO" id="GO:0016627">
    <property type="term" value="F:oxidoreductase activity, acting on the CH-CH group of donors"/>
    <property type="evidence" value="ECO:0007669"/>
    <property type="project" value="InterPro"/>
</dbReference>
<accession>A0A3A1TWH3</accession>
<evidence type="ECO:0000313" key="3">
    <source>
        <dbReference type="EMBL" id="RIX28593.1"/>
    </source>
</evidence>
<proteinExistence type="predicted"/>
<dbReference type="EMBL" id="QXTG01000002">
    <property type="protein sequence ID" value="RIX28593.1"/>
    <property type="molecule type" value="Genomic_DNA"/>
</dbReference>
<keyword evidence="4" id="KW-1185">Reference proteome</keyword>
<evidence type="ECO:0000256" key="1">
    <source>
        <dbReference type="ARBA" id="ARBA00023002"/>
    </source>
</evidence>
<feature type="domain" description="Acyl-CoA dehydrogenase C-terminal" evidence="2">
    <location>
        <begin position="195"/>
        <end position="322"/>
    </location>
</feature>
<dbReference type="OrthoDB" id="3404950at2"/>
<dbReference type="Proteomes" id="UP000265742">
    <property type="component" value="Unassembled WGS sequence"/>
</dbReference>
<dbReference type="RefSeq" id="WP_119482903.1">
    <property type="nucleotide sequence ID" value="NZ_QXTG01000002.1"/>
</dbReference>
<evidence type="ECO:0000259" key="2">
    <source>
        <dbReference type="Pfam" id="PF08028"/>
    </source>
</evidence>
<dbReference type="GO" id="GO:0050660">
    <property type="term" value="F:flavin adenine dinucleotide binding"/>
    <property type="evidence" value="ECO:0007669"/>
    <property type="project" value="InterPro"/>
</dbReference>
<reference evidence="4" key="1">
    <citation type="submission" date="2018-09" db="EMBL/GenBank/DDBJ databases">
        <authorList>
            <person name="Kim I."/>
        </authorList>
    </citation>
    <scope>NUCLEOTIDE SEQUENCE [LARGE SCALE GENOMIC DNA]</scope>
    <source>
        <strain evidence="4">DD4a</strain>
    </source>
</reference>
<dbReference type="Gene3D" id="1.10.540.10">
    <property type="entry name" value="Acyl-CoA dehydrogenase/oxidase, N-terminal domain"/>
    <property type="match status" value="1"/>
</dbReference>